<evidence type="ECO:0000256" key="1">
    <source>
        <dbReference type="SAM" id="MobiDB-lite"/>
    </source>
</evidence>
<evidence type="ECO:0000313" key="2">
    <source>
        <dbReference type="EMBL" id="RNA44360.1"/>
    </source>
</evidence>
<comment type="caution">
    <text evidence="2">The sequence shown here is derived from an EMBL/GenBank/DDBJ whole genome shotgun (WGS) entry which is preliminary data.</text>
</comment>
<dbReference type="AlphaFoldDB" id="A0A3M7T947"/>
<dbReference type="Proteomes" id="UP000276133">
    <property type="component" value="Unassembled WGS sequence"/>
</dbReference>
<feature type="region of interest" description="Disordered" evidence="1">
    <location>
        <begin position="190"/>
        <end position="210"/>
    </location>
</feature>
<reference evidence="2 3" key="1">
    <citation type="journal article" date="2018" name="Sci. Rep.">
        <title>Genomic signatures of local adaptation to the degree of environmental predictability in rotifers.</title>
        <authorList>
            <person name="Franch-Gras L."/>
            <person name="Hahn C."/>
            <person name="Garcia-Roger E.M."/>
            <person name="Carmona M.J."/>
            <person name="Serra M."/>
            <person name="Gomez A."/>
        </authorList>
    </citation>
    <scope>NUCLEOTIDE SEQUENCE [LARGE SCALE GENOMIC DNA]</scope>
    <source>
        <strain evidence="2">HYR1</strain>
    </source>
</reference>
<sequence>MKFNLIQRNLYKSQDLRKKVNLETIFENVDDYIFVIKQEIIEPRPILNDHKLEQFSSQQNSKFTDFNNKPRGWGNNPDPNIVHPVNMAIENLSQEINREAKQVPFEHHPNKIDVSGWNNTKNQSQDQHQNYTISKDGIMNLKAKFFESAKNEPKSFDLLAHHQPLKKITSHDQYLFSNKHPQNVLKVALGNNSKSSESPSSNNYSSGYMSDSNNMTGHFYGQHDDEIAAKKKRRISQRQRSFVKQLSKGMANNSISY</sequence>
<feature type="region of interest" description="Disordered" evidence="1">
    <location>
        <begin position="230"/>
        <end position="257"/>
    </location>
</feature>
<feature type="compositionally biased region" description="Low complexity" evidence="1">
    <location>
        <begin position="191"/>
        <end position="210"/>
    </location>
</feature>
<protein>
    <submittedName>
        <fullName evidence="2">Uncharacterized protein</fullName>
    </submittedName>
</protein>
<accession>A0A3M7T947</accession>
<keyword evidence="3" id="KW-1185">Reference proteome</keyword>
<evidence type="ECO:0000313" key="3">
    <source>
        <dbReference type="Proteomes" id="UP000276133"/>
    </source>
</evidence>
<name>A0A3M7T947_BRAPC</name>
<gene>
    <name evidence="2" type="ORF">BpHYR1_051271</name>
</gene>
<organism evidence="2 3">
    <name type="scientific">Brachionus plicatilis</name>
    <name type="common">Marine rotifer</name>
    <name type="synonym">Brachionus muelleri</name>
    <dbReference type="NCBI Taxonomy" id="10195"/>
    <lineage>
        <taxon>Eukaryota</taxon>
        <taxon>Metazoa</taxon>
        <taxon>Spiralia</taxon>
        <taxon>Gnathifera</taxon>
        <taxon>Rotifera</taxon>
        <taxon>Eurotatoria</taxon>
        <taxon>Monogononta</taxon>
        <taxon>Pseudotrocha</taxon>
        <taxon>Ploima</taxon>
        <taxon>Brachionidae</taxon>
        <taxon>Brachionus</taxon>
    </lineage>
</organism>
<dbReference type="EMBL" id="REGN01000116">
    <property type="protein sequence ID" value="RNA44360.1"/>
    <property type="molecule type" value="Genomic_DNA"/>
</dbReference>
<proteinExistence type="predicted"/>